<dbReference type="Proteomes" id="UP000019804">
    <property type="component" value="Unassembled WGS sequence"/>
</dbReference>
<feature type="signal peptide" evidence="1">
    <location>
        <begin position="1"/>
        <end position="19"/>
    </location>
</feature>
<proteinExistence type="predicted"/>
<accession>A0A017SEY7</accession>
<sequence length="239" mass="27584">MRLWKHLSSLLGLFPITPSLTVITDLKVEKATEGWRMLLSKSILRFSNIQPGRKSKKGEHTRITALIDKPLERIKSVLKTKGQTLDRWRDLCSGEVFRQILLDRNILTIDEKLIEAVAGESEALELLSKHDSNLPITEATIVKTTRKVETLRIVLKTRNNVILVTKKIMKAARRHLDLQTVREAWWQRDLPKRVRASEILFENDNVEAFKHMVEKLSQDKNDYDLAELLGFSTEHKASK</sequence>
<keyword evidence="3" id="KW-1185">Reference proteome</keyword>
<evidence type="ECO:0000313" key="2">
    <source>
        <dbReference type="EMBL" id="EYE95346.1"/>
    </source>
</evidence>
<evidence type="ECO:0000313" key="3">
    <source>
        <dbReference type="Proteomes" id="UP000019804"/>
    </source>
</evidence>
<dbReference type="OrthoDB" id="1577640at2759"/>
<gene>
    <name evidence="2" type="ORF">EURHEDRAFT_402541</name>
</gene>
<name>A0A017SEY7_ASPRC</name>
<dbReference type="STRING" id="1388766.A0A017SEY7"/>
<reference evidence="3" key="1">
    <citation type="journal article" date="2014" name="Nat. Commun.">
        <title>Genomic adaptations of the halophilic Dead Sea filamentous fungus Eurotium rubrum.</title>
        <authorList>
            <person name="Kis-Papo T."/>
            <person name="Weig A.R."/>
            <person name="Riley R."/>
            <person name="Persoh D."/>
            <person name="Salamov A."/>
            <person name="Sun H."/>
            <person name="Lipzen A."/>
            <person name="Wasser S.P."/>
            <person name="Rambold G."/>
            <person name="Grigoriev I.V."/>
            <person name="Nevo E."/>
        </authorList>
    </citation>
    <scope>NUCLEOTIDE SEQUENCE [LARGE SCALE GENOMIC DNA]</scope>
    <source>
        <strain evidence="3">CBS 135680</strain>
    </source>
</reference>
<dbReference type="AlphaFoldDB" id="A0A017SEY7"/>
<dbReference type="EMBL" id="KK088422">
    <property type="protein sequence ID" value="EYE95346.1"/>
    <property type="molecule type" value="Genomic_DNA"/>
</dbReference>
<dbReference type="HOGENOM" id="CLU_1160900_0_0_1"/>
<protein>
    <submittedName>
        <fullName evidence="2">Uncharacterized protein</fullName>
    </submittedName>
</protein>
<evidence type="ECO:0000256" key="1">
    <source>
        <dbReference type="SAM" id="SignalP"/>
    </source>
</evidence>
<feature type="chain" id="PRO_5001496102" evidence="1">
    <location>
        <begin position="20"/>
        <end position="239"/>
    </location>
</feature>
<dbReference type="RefSeq" id="XP_040639034.1">
    <property type="nucleotide sequence ID" value="XM_040780146.1"/>
</dbReference>
<keyword evidence="1" id="KW-0732">Signal</keyword>
<dbReference type="GeneID" id="63695270"/>
<organism evidence="2 3">
    <name type="scientific">Aspergillus ruber (strain CBS 135680)</name>
    <dbReference type="NCBI Taxonomy" id="1388766"/>
    <lineage>
        <taxon>Eukaryota</taxon>
        <taxon>Fungi</taxon>
        <taxon>Dikarya</taxon>
        <taxon>Ascomycota</taxon>
        <taxon>Pezizomycotina</taxon>
        <taxon>Eurotiomycetes</taxon>
        <taxon>Eurotiomycetidae</taxon>
        <taxon>Eurotiales</taxon>
        <taxon>Aspergillaceae</taxon>
        <taxon>Aspergillus</taxon>
        <taxon>Aspergillus subgen. Aspergillus</taxon>
    </lineage>
</organism>